<organism evidence="1 2">
    <name type="scientific">Xanthomonas euroxanthea</name>
    <dbReference type="NCBI Taxonomy" id="2259622"/>
    <lineage>
        <taxon>Bacteria</taxon>
        <taxon>Pseudomonadati</taxon>
        <taxon>Pseudomonadota</taxon>
        <taxon>Gammaproteobacteria</taxon>
        <taxon>Lysobacterales</taxon>
        <taxon>Lysobacteraceae</taxon>
        <taxon>Xanthomonas</taxon>
    </lineage>
</organism>
<accession>A0AA46C5V6</accession>
<sequence>MGTLLDAIKEAIEEEVRSGEWNGVKIERGEGALIDIDITESEFDLDDVDLGNDRYVVKAKGDGTIFSIEDEEERKEVADVLVTATVEVSIGPKKNGIREIEVVVESVNVDLDK</sequence>
<proteinExistence type="predicted"/>
<name>A0AA46C5V6_9XANT</name>
<dbReference type="AlphaFoldDB" id="A0AA46C5V6"/>
<dbReference type="EMBL" id="UIHB01000001">
    <property type="protein sequence ID" value="SUZ26838.1"/>
    <property type="molecule type" value="Genomic_DNA"/>
</dbReference>
<dbReference type="Proteomes" id="UP000254168">
    <property type="component" value="Unassembled WGS sequence"/>
</dbReference>
<evidence type="ECO:0000313" key="2">
    <source>
        <dbReference type="Proteomes" id="UP000254168"/>
    </source>
</evidence>
<comment type="caution">
    <text evidence="1">The sequence shown here is derived from an EMBL/GenBank/DDBJ whole genome shotgun (WGS) entry which is preliminary data.</text>
</comment>
<dbReference type="RefSeq" id="WP_115675900.1">
    <property type="nucleotide sequence ID" value="NZ_LR994544.1"/>
</dbReference>
<gene>
    <name evidence="1" type="ORF">CPBF424_05990</name>
</gene>
<reference evidence="1 2" key="1">
    <citation type="submission" date="2018-06" db="EMBL/GenBank/DDBJ databases">
        <authorList>
            <person name="Pothier F. J."/>
        </authorList>
    </citation>
    <scope>NUCLEOTIDE SEQUENCE [LARGE SCALE GENOMIC DNA]</scope>
    <source>
        <strain evidence="1 2">CPBF 424</strain>
    </source>
</reference>
<keyword evidence="2" id="KW-1185">Reference proteome</keyword>
<protein>
    <submittedName>
        <fullName evidence="1">Uncharacterized protein</fullName>
    </submittedName>
</protein>
<evidence type="ECO:0000313" key="1">
    <source>
        <dbReference type="EMBL" id="SUZ26838.1"/>
    </source>
</evidence>